<dbReference type="EMBL" id="MN934063">
    <property type="protein sequence ID" value="QQK85149.1"/>
    <property type="molecule type" value="Genomic_DNA"/>
</dbReference>
<evidence type="ECO:0000256" key="3">
    <source>
        <dbReference type="ARBA" id="ARBA00025603"/>
    </source>
</evidence>
<name>A0A7T6ZK19_9GEMI</name>
<comment type="similarity">
    <text evidence="1 5">Belongs to the geminiviridae replication enhancer protein family.</text>
</comment>
<dbReference type="GO" id="GO:0016032">
    <property type="term" value="P:viral process"/>
    <property type="evidence" value="ECO:0007669"/>
    <property type="project" value="InterPro"/>
</dbReference>
<dbReference type="PRINTS" id="PR00231">
    <property type="entry name" value="GEMCOATAL3"/>
</dbReference>
<proteinExistence type="inferred from homology"/>
<sequence length="92" mass="10559">MITDSRTGEYITADRAESGVYTWEIRNPLYFKILQHHSRPFLTQHDIIKSNPIQPQPAESPGTSQVFSNFQNLDGLTPSDWDFLERLQNPGP</sequence>
<evidence type="ECO:0000256" key="5">
    <source>
        <dbReference type="RuleBase" id="RU363029"/>
    </source>
</evidence>
<organism evidence="6">
    <name type="scientific">Tomato leaf curl New Delhi virus</name>
    <dbReference type="NCBI Taxonomy" id="223347"/>
    <lineage>
        <taxon>Viruses</taxon>
        <taxon>Monodnaviria</taxon>
        <taxon>Shotokuvirae</taxon>
        <taxon>Cressdnaviricota</taxon>
        <taxon>Repensiviricetes</taxon>
        <taxon>Geplafuvirales</taxon>
        <taxon>Geminiviridae</taxon>
        <taxon>Begomovirus</taxon>
        <taxon>Begomovirus solanumdelhiense</taxon>
    </lineage>
</organism>
<evidence type="ECO:0000256" key="4">
    <source>
        <dbReference type="ARBA" id="ARBA00025955"/>
    </source>
</evidence>
<comment type="subunit">
    <text evidence="4 5">Homooligomer. Interacts with the replication-associated protein (REP). Interacts with host proliferating cell nuclear antigen (PCNA). Interacts with host retinoblastoma-related protein 1 (RBR1), and may thereby deregulate the host cell cycle. Oligomerization and interaction with PCNA are necessary for optimal replication enhancement.</text>
</comment>
<evidence type="ECO:0000313" key="6">
    <source>
        <dbReference type="EMBL" id="QQK85149.1"/>
    </source>
</evidence>
<dbReference type="InterPro" id="IPR000657">
    <property type="entry name" value="Gemini_AL3"/>
</dbReference>
<dbReference type="Pfam" id="PF01407">
    <property type="entry name" value="Gemini_AL3"/>
    <property type="match status" value="1"/>
</dbReference>
<accession>A0A7T6ZK19</accession>
<evidence type="ECO:0000256" key="2">
    <source>
        <dbReference type="ARBA" id="ARBA00022581"/>
    </source>
</evidence>
<comment type="function">
    <text evidence="3">Increases viral DNA accumulation. Enhances infectivity and symptom expression.</text>
</comment>
<protein>
    <recommendedName>
        <fullName evidence="5">Replication enhancer</fullName>
        <shortName evidence="5">REn</shortName>
    </recommendedName>
</protein>
<keyword evidence="2 5" id="KW-0945">Host-virus interaction</keyword>
<reference evidence="6" key="1">
    <citation type="submission" date="2020-01" db="EMBL/GenBank/DDBJ databases">
        <authorList>
            <person name="Riaz M."/>
            <person name="Zubair M."/>
            <person name="Jabeen F."/>
            <person name="Ali N."/>
        </authorList>
    </citation>
    <scope>NUCLEOTIDE SEQUENCE</scope>
    <source>
        <strain evidence="6">FJ-1</strain>
    </source>
</reference>
<evidence type="ECO:0000256" key="1">
    <source>
        <dbReference type="ARBA" id="ARBA00009424"/>
    </source>
</evidence>